<reference evidence="5" key="1">
    <citation type="journal article" date="2018" name="Nat. Microbiol.">
        <title>Leveraging single-cell genomics to expand the fungal tree of life.</title>
        <authorList>
            <person name="Ahrendt S.R."/>
            <person name="Quandt C.A."/>
            <person name="Ciobanu D."/>
            <person name="Clum A."/>
            <person name="Salamov A."/>
            <person name="Andreopoulos B."/>
            <person name="Cheng J.F."/>
            <person name="Woyke T."/>
            <person name="Pelin A."/>
            <person name="Henrissat B."/>
            <person name="Reynolds N.K."/>
            <person name="Benny G.L."/>
            <person name="Smith M.E."/>
            <person name="James T.Y."/>
            <person name="Grigoriev I.V."/>
        </authorList>
    </citation>
    <scope>NUCLEOTIDE SEQUENCE [LARGE SCALE GENOMIC DNA]</scope>
</reference>
<feature type="compositionally biased region" description="Basic and acidic residues" evidence="1">
    <location>
        <begin position="551"/>
        <end position="572"/>
    </location>
</feature>
<dbReference type="Proteomes" id="UP000267251">
    <property type="component" value="Unassembled WGS sequence"/>
</dbReference>
<dbReference type="EMBL" id="KZ987916">
    <property type="protein sequence ID" value="RKP13938.1"/>
    <property type="molecule type" value="Genomic_DNA"/>
</dbReference>
<evidence type="ECO:0000313" key="5">
    <source>
        <dbReference type="Proteomes" id="UP000267251"/>
    </source>
</evidence>
<feature type="compositionally biased region" description="Acidic residues" evidence="1">
    <location>
        <begin position="844"/>
        <end position="856"/>
    </location>
</feature>
<dbReference type="SMART" id="SM01293">
    <property type="entry name" value="DUF3402"/>
    <property type="match status" value="1"/>
</dbReference>
<dbReference type="PANTHER" id="PTHR13239:SF4">
    <property type="entry name" value="AT25231P"/>
    <property type="match status" value="1"/>
</dbReference>
<dbReference type="InterPro" id="IPR040185">
    <property type="entry name" value="Far11/STRP"/>
</dbReference>
<keyword evidence="5" id="KW-1185">Reference proteome</keyword>
<accession>A0A4P9Y4N6</accession>
<dbReference type="InterPro" id="IPR012486">
    <property type="entry name" value="Far11/STRP_N"/>
</dbReference>
<dbReference type="Pfam" id="PF07923">
    <property type="entry name" value="N1221"/>
    <property type="match status" value="1"/>
</dbReference>
<evidence type="ECO:0000256" key="1">
    <source>
        <dbReference type="SAM" id="MobiDB-lite"/>
    </source>
</evidence>
<feature type="compositionally biased region" description="Polar residues" evidence="1">
    <location>
        <begin position="1"/>
        <end position="15"/>
    </location>
</feature>
<evidence type="ECO:0008006" key="6">
    <source>
        <dbReference type="Google" id="ProtNLM"/>
    </source>
</evidence>
<feature type="compositionally biased region" description="Basic and acidic residues" evidence="1">
    <location>
        <begin position="834"/>
        <end position="843"/>
    </location>
</feature>
<organism evidence="4 5">
    <name type="scientific">Piptocephalis cylindrospora</name>
    <dbReference type="NCBI Taxonomy" id="1907219"/>
    <lineage>
        <taxon>Eukaryota</taxon>
        <taxon>Fungi</taxon>
        <taxon>Fungi incertae sedis</taxon>
        <taxon>Zoopagomycota</taxon>
        <taxon>Zoopagomycotina</taxon>
        <taxon>Zoopagomycetes</taxon>
        <taxon>Zoopagales</taxon>
        <taxon>Piptocephalidaceae</taxon>
        <taxon>Piptocephalis</taxon>
    </lineage>
</organism>
<feature type="compositionally biased region" description="Polar residues" evidence="1">
    <location>
        <begin position="902"/>
        <end position="911"/>
    </location>
</feature>
<feature type="region of interest" description="Disordered" evidence="1">
    <location>
        <begin position="1"/>
        <end position="68"/>
    </location>
</feature>
<dbReference type="OrthoDB" id="18234at2759"/>
<sequence length="932" mass="105320">MRQKTTYPAPLTSSAEGFRNDRDEGTGPVGRPRSDTPIAQERPVLEDRGDSPAPPITPPPGSGDEQESVTIAQLQHLAKQFAEMSPMNPPKRFNYEDSDDLTQELNEFHSYAETRQWQDFATQYYRAFPDRRWEGMNRAGRQEFSKALLTRLLDPAQTNRIISARRLVYILQGCWVEYQDGKEHLKSIQKNAAILREVHAIPIVTQALRSASDLLHQIPSVTSGNSGAGLGSPSANAVYTSAERSCAEIELLITLLYFLIETERHTKERLDGIQETYLPLTILLFQMVSRLMERSKKGFPVKKLLLTLWKTLLITFGGLEEVKALMGHVRHMHDLPDRQDQSSVASQYKVHLHEYYIFQEEFQSRFPFFDMETLQHPYKDILRSFSAPRRAPPTPLTAGIPKKPLYRTSLNILQPTGPAIFPFPTLPDIYQKSPGEGMPKALREAVELHHQYMYLSVSSIQAEQMGRSMHAHRMGLGSSAPSAIFPRPRPRSSTYTPFSSSKASTILGSADTVQRLSNLETFYKGVIPYLPSVSLFLVKILIATMSASSGPKDRDRSGPSGEERSGGRRTVEEVDAARHREIMWKAVSAVMLLLLKHLKCHHTLASVSFGEKLVNANVIPLIIKLFTQHDAIDLGHARNEITAFTFLTYCTARQKPRVAPGTLAKPDGGEDDRVSWRNTFAMVNFLRVLQSLTKHQGARIRLLLQYKAHATLRKVLDFEEAEVQRYGLKVCKSLVPFVSRKWRHINMHVISGIYMQCPQSLRDDWLMGGEMEILDEEARRHEENLLDLVEYYNTQIMCPGPTTSRGVSRQERETADEMAHRLAVSTLAYTSPSDLDKDKKEDTTDVEEEEEEEEVGEFDLTFINDYERWLENEVFSLTEDDVQEEGESMLAPEIAEGLEAPNTPTSHSGMSDQEEAGEATDAGVGWESEVLL</sequence>
<feature type="region of interest" description="Disordered" evidence="1">
    <location>
        <begin position="826"/>
        <end position="856"/>
    </location>
</feature>
<dbReference type="PANTHER" id="PTHR13239">
    <property type="entry name" value="PROTEIN REQUIRED FOR HYPHAL ANASTOMOSIS HAM-2"/>
    <property type="match status" value="1"/>
</dbReference>
<dbReference type="InterPro" id="IPR021819">
    <property type="entry name" value="Far11/STRP_C"/>
</dbReference>
<proteinExistence type="predicted"/>
<feature type="domain" description="Far11/STRP C-terminal" evidence="3">
    <location>
        <begin position="439"/>
        <end position="866"/>
    </location>
</feature>
<protein>
    <recommendedName>
        <fullName evidence="6">Far11/STRP C-terminal domain-containing protein</fullName>
    </recommendedName>
</protein>
<dbReference type="GO" id="GO:0005829">
    <property type="term" value="C:cytosol"/>
    <property type="evidence" value="ECO:0007669"/>
    <property type="project" value="TreeGrafter"/>
</dbReference>
<gene>
    <name evidence="4" type="ORF">BJ684DRAFT_19611</name>
</gene>
<evidence type="ECO:0000313" key="4">
    <source>
        <dbReference type="EMBL" id="RKP13938.1"/>
    </source>
</evidence>
<feature type="region of interest" description="Disordered" evidence="1">
    <location>
        <begin position="479"/>
        <end position="498"/>
    </location>
</feature>
<name>A0A4P9Y4N6_9FUNG</name>
<evidence type="ECO:0000259" key="2">
    <source>
        <dbReference type="SMART" id="SM01292"/>
    </source>
</evidence>
<feature type="domain" description="Far11/STRP N-terminal" evidence="2">
    <location>
        <begin position="88"/>
        <end position="381"/>
    </location>
</feature>
<dbReference type="GO" id="GO:0007010">
    <property type="term" value="P:cytoskeleton organization"/>
    <property type="evidence" value="ECO:0007669"/>
    <property type="project" value="TreeGrafter"/>
</dbReference>
<feature type="region of interest" description="Disordered" evidence="1">
    <location>
        <begin position="548"/>
        <end position="572"/>
    </location>
</feature>
<dbReference type="AlphaFoldDB" id="A0A4P9Y4N6"/>
<evidence type="ECO:0000259" key="3">
    <source>
        <dbReference type="SMART" id="SM01293"/>
    </source>
</evidence>
<feature type="region of interest" description="Disordered" evidence="1">
    <location>
        <begin position="898"/>
        <end position="932"/>
    </location>
</feature>
<dbReference type="SMART" id="SM01292">
    <property type="entry name" value="N1221"/>
    <property type="match status" value="1"/>
</dbReference>
<dbReference type="Pfam" id="PF11882">
    <property type="entry name" value="DUF3402"/>
    <property type="match status" value="2"/>
</dbReference>
<feature type="compositionally biased region" description="Pro residues" evidence="1">
    <location>
        <begin position="52"/>
        <end position="61"/>
    </location>
</feature>